<dbReference type="GO" id="GO:0043682">
    <property type="term" value="F:P-type divalent copper transporter activity"/>
    <property type="evidence" value="ECO:0007669"/>
    <property type="project" value="TreeGrafter"/>
</dbReference>
<feature type="domain" description="HMA" evidence="19">
    <location>
        <begin position="86"/>
        <end position="151"/>
    </location>
</feature>
<dbReference type="NCBIfam" id="TIGR01494">
    <property type="entry name" value="ATPase_P-type"/>
    <property type="match status" value="1"/>
</dbReference>
<accession>A0A917Q8M7</accession>
<dbReference type="Gene3D" id="2.70.150.10">
    <property type="entry name" value="Calcium-transporting ATPase, cytoplasmic transduction domain A"/>
    <property type="match status" value="1"/>
</dbReference>
<dbReference type="PRINTS" id="PR00120">
    <property type="entry name" value="HATPASE"/>
</dbReference>
<dbReference type="SUPFAM" id="SSF81665">
    <property type="entry name" value="Calcium ATPase, transmembrane domain M"/>
    <property type="match status" value="1"/>
</dbReference>
<keyword evidence="16" id="KW-0406">Ion transport</keyword>
<dbReference type="GO" id="GO:0005886">
    <property type="term" value="C:plasma membrane"/>
    <property type="evidence" value="ECO:0007669"/>
    <property type="project" value="UniProtKB-SubCell"/>
</dbReference>
<dbReference type="SFLD" id="SFLDS00003">
    <property type="entry name" value="Haloacid_Dehalogenase"/>
    <property type="match status" value="1"/>
</dbReference>
<dbReference type="Gene3D" id="3.40.1110.10">
    <property type="entry name" value="Calcium-transporting ATPase, cytoplasmic domain N"/>
    <property type="match status" value="1"/>
</dbReference>
<evidence type="ECO:0000256" key="13">
    <source>
        <dbReference type="ARBA" id="ARBA00022967"/>
    </source>
</evidence>
<evidence type="ECO:0000256" key="3">
    <source>
        <dbReference type="ARBA" id="ARBA00012517"/>
    </source>
</evidence>
<gene>
    <name evidence="20" type="ORF">GCM10011322_22640</name>
</gene>
<dbReference type="PROSITE" id="PS50846">
    <property type="entry name" value="HMA_2"/>
    <property type="match status" value="2"/>
</dbReference>
<comment type="subcellular location">
    <subcellularLocation>
        <location evidence="1">Cell membrane</location>
        <topology evidence="1">Multi-pass membrane protein</topology>
    </subcellularLocation>
</comment>
<keyword evidence="4" id="KW-0813">Transport</keyword>
<feature type="transmembrane region" description="Helical" evidence="18">
    <location>
        <begin position="173"/>
        <end position="193"/>
    </location>
</feature>
<name>A0A917Q8M7_9HYPH</name>
<dbReference type="InterPro" id="IPR008250">
    <property type="entry name" value="ATPase_P-typ_transduc_dom_A_sf"/>
</dbReference>
<evidence type="ECO:0000256" key="7">
    <source>
        <dbReference type="ARBA" id="ARBA00022723"/>
    </source>
</evidence>
<evidence type="ECO:0000256" key="9">
    <source>
        <dbReference type="ARBA" id="ARBA00022741"/>
    </source>
</evidence>
<keyword evidence="12" id="KW-0460">Magnesium</keyword>
<evidence type="ECO:0000259" key="19">
    <source>
        <dbReference type="PROSITE" id="PS50846"/>
    </source>
</evidence>
<dbReference type="GO" id="GO:0060003">
    <property type="term" value="P:copper ion export"/>
    <property type="evidence" value="ECO:0007669"/>
    <property type="project" value="UniProtKB-ARBA"/>
</dbReference>
<evidence type="ECO:0000256" key="17">
    <source>
        <dbReference type="ARBA" id="ARBA00023136"/>
    </source>
</evidence>
<evidence type="ECO:0000256" key="11">
    <source>
        <dbReference type="ARBA" id="ARBA00022840"/>
    </source>
</evidence>
<evidence type="ECO:0000256" key="1">
    <source>
        <dbReference type="ARBA" id="ARBA00004651"/>
    </source>
</evidence>
<evidence type="ECO:0000256" key="16">
    <source>
        <dbReference type="ARBA" id="ARBA00023065"/>
    </source>
</evidence>
<dbReference type="GO" id="GO:0005524">
    <property type="term" value="F:ATP binding"/>
    <property type="evidence" value="ECO:0007669"/>
    <property type="project" value="UniProtKB-UniRule"/>
</dbReference>
<comment type="similarity">
    <text evidence="2 18">Belongs to the cation transport ATPase (P-type) (TC 3.A.3) family. Type IB subfamily.</text>
</comment>
<dbReference type="PROSITE" id="PS01229">
    <property type="entry name" value="COF_2"/>
    <property type="match status" value="1"/>
</dbReference>
<dbReference type="Pfam" id="PF00403">
    <property type="entry name" value="HMA"/>
    <property type="match status" value="2"/>
</dbReference>
<dbReference type="InterPro" id="IPR006122">
    <property type="entry name" value="HMA_Cu_ion-bd"/>
</dbReference>
<keyword evidence="13" id="KW-1278">Translocase</keyword>
<dbReference type="SUPFAM" id="SSF55008">
    <property type="entry name" value="HMA, heavy metal-associated domain"/>
    <property type="match status" value="2"/>
</dbReference>
<keyword evidence="11 18" id="KW-0067">ATP-binding</keyword>
<dbReference type="PANTHER" id="PTHR43520:SF8">
    <property type="entry name" value="P-TYPE CU(+) TRANSPORTER"/>
    <property type="match status" value="1"/>
</dbReference>
<dbReference type="PANTHER" id="PTHR43520">
    <property type="entry name" value="ATP7, ISOFORM B"/>
    <property type="match status" value="1"/>
</dbReference>
<dbReference type="InterPro" id="IPR023214">
    <property type="entry name" value="HAD_sf"/>
</dbReference>
<dbReference type="InterPro" id="IPR006121">
    <property type="entry name" value="HMA_dom"/>
</dbReference>
<feature type="transmembrane region" description="Helical" evidence="18">
    <location>
        <begin position="763"/>
        <end position="779"/>
    </location>
</feature>
<evidence type="ECO:0000313" key="20">
    <source>
        <dbReference type="EMBL" id="GGK35284.1"/>
    </source>
</evidence>
<evidence type="ECO:0000256" key="6">
    <source>
        <dbReference type="ARBA" id="ARBA00022692"/>
    </source>
</evidence>
<feature type="transmembrane region" description="Helical" evidence="18">
    <location>
        <begin position="447"/>
        <end position="467"/>
    </location>
</feature>
<dbReference type="GO" id="GO:0005507">
    <property type="term" value="F:copper ion binding"/>
    <property type="evidence" value="ECO:0007669"/>
    <property type="project" value="InterPro"/>
</dbReference>
<evidence type="ECO:0000256" key="15">
    <source>
        <dbReference type="ARBA" id="ARBA00023008"/>
    </source>
</evidence>
<dbReference type="SFLD" id="SFLDF00027">
    <property type="entry name" value="p-type_atpase"/>
    <property type="match status" value="1"/>
</dbReference>
<keyword evidence="6 18" id="KW-0812">Transmembrane</keyword>
<dbReference type="NCBIfam" id="TIGR01525">
    <property type="entry name" value="ATPase-IB_hvy"/>
    <property type="match status" value="1"/>
</dbReference>
<dbReference type="GO" id="GO:0016887">
    <property type="term" value="F:ATP hydrolysis activity"/>
    <property type="evidence" value="ECO:0007669"/>
    <property type="project" value="InterPro"/>
</dbReference>
<dbReference type="InterPro" id="IPR023298">
    <property type="entry name" value="ATPase_P-typ_TM_dom_sf"/>
</dbReference>
<feature type="transmembrane region" description="Helical" evidence="18">
    <location>
        <begin position="266"/>
        <end position="284"/>
    </location>
</feature>
<feature type="transmembrane region" description="Helical" evidence="18">
    <location>
        <begin position="785"/>
        <end position="805"/>
    </location>
</feature>
<dbReference type="NCBIfam" id="TIGR01511">
    <property type="entry name" value="ATPase-IB1_Cu"/>
    <property type="match status" value="1"/>
</dbReference>
<dbReference type="Gene3D" id="3.30.70.100">
    <property type="match status" value="2"/>
</dbReference>
<sequence>MNLQQKTPQGAAPATALTRLDIDVGGMTCASCVRHVERAAGAVPGVADVSVNLGAERVSLDFDPARTDASAIAAAIEDAGYEPHARTLALAIDGMTCASCVSRVEKALATVPGVTAASVNLASERATITGYGRDIEALAIRAVEDAGYGAKPVADEAQATRDAEIAATERREMALVVVGLALTAPLALPMLAMPFGVHAMAPGWVQLLLATPVQFWLGWRFYRAGFKALRAKTGNMELLVAIGTSAAYFLSIWLLLTAPAHHAPELYFEASAVIITLVLLGKHLEARAKRRTADAVRALMALRPDTARVRRADGSEVEVPVAQVALGDTIVVRPGERVPVDATIREGASEMDESMVTGESLPVTRERGERIIGGSVNGTGVLVAEAVAVGGDTTLARIVRLVENAQASKAPIQKLVDKVAAIFVPIVVGIALLTFAAWYLTTGDLELSIVTAVAVLVIACPCALGLATPTAIMAGTGAAARGGVLIKDAEALERAKAIRAVAFDKTGTLTEGRPRLAGFVALDGERADALAVAAGLQAGSEHPLARAVVEAAAAEGLAPSRAEDVRAVAGRGLEGRVGEARYAIGSARHMADLGIAVETAAEGARREAEEGRSVSYLAALDEHPRLLALLAFADTPRASAADAVRRLKEMGIASIMLTGDNEGAARAVARAIGVDEVVAEVLPEDKARIVSELKVRFGEVAMVGDGINDAPALAAADLGIAMGSGTDVAMEAAGVTLMRGDPEAVADAIEIARATQAKIRQNLFWAFAYNSAGIPLAALGLLSPVIAGAAMAFSSVSVVSNALLLRRWKPKASSSAGRAS</sequence>
<keyword evidence="7 18" id="KW-0479">Metal-binding</keyword>
<dbReference type="InterPro" id="IPR036412">
    <property type="entry name" value="HAD-like_sf"/>
</dbReference>
<evidence type="ECO:0000256" key="18">
    <source>
        <dbReference type="RuleBase" id="RU362081"/>
    </source>
</evidence>
<dbReference type="InterPro" id="IPR036163">
    <property type="entry name" value="HMA_dom_sf"/>
</dbReference>
<dbReference type="SFLD" id="SFLDG00002">
    <property type="entry name" value="C1.7:_P-type_atpase_like"/>
    <property type="match status" value="1"/>
</dbReference>
<feature type="transmembrane region" description="Helical" evidence="18">
    <location>
        <begin position="419"/>
        <end position="441"/>
    </location>
</feature>
<comment type="caution">
    <text evidence="20">The sequence shown here is derived from an EMBL/GenBank/DDBJ whole genome shotgun (WGS) entry which is preliminary data.</text>
</comment>
<reference evidence="20 21" key="1">
    <citation type="journal article" date="2014" name="Int. J. Syst. Evol. Microbiol.">
        <title>Complete genome sequence of Corynebacterium casei LMG S-19264T (=DSM 44701T), isolated from a smear-ripened cheese.</title>
        <authorList>
            <consortium name="US DOE Joint Genome Institute (JGI-PGF)"/>
            <person name="Walter F."/>
            <person name="Albersmeier A."/>
            <person name="Kalinowski J."/>
            <person name="Ruckert C."/>
        </authorList>
    </citation>
    <scope>NUCLEOTIDE SEQUENCE [LARGE SCALE GENOMIC DNA]</scope>
    <source>
        <strain evidence="20 21">CGMCC 1.9161</strain>
    </source>
</reference>
<dbReference type="PRINTS" id="PR00119">
    <property type="entry name" value="CATATPASE"/>
</dbReference>
<dbReference type="InterPro" id="IPR023299">
    <property type="entry name" value="ATPase_P-typ_cyto_dom_N"/>
</dbReference>
<dbReference type="AlphaFoldDB" id="A0A917Q8M7"/>
<dbReference type="FunFam" id="3.30.70.100:FF:000005">
    <property type="entry name" value="Copper-exporting P-type ATPase A"/>
    <property type="match status" value="2"/>
</dbReference>
<keyword evidence="9 18" id="KW-0547">Nucleotide-binding</keyword>
<evidence type="ECO:0000256" key="14">
    <source>
        <dbReference type="ARBA" id="ARBA00022989"/>
    </source>
</evidence>
<keyword evidence="10" id="KW-0187">Copper transport</keyword>
<evidence type="ECO:0000256" key="4">
    <source>
        <dbReference type="ARBA" id="ARBA00022448"/>
    </source>
</evidence>
<protein>
    <recommendedName>
        <fullName evidence="3">P-type Cu(+) transporter</fullName>
        <ecNumber evidence="3">7.2.2.8</ecNumber>
    </recommendedName>
</protein>
<dbReference type="InterPro" id="IPR027256">
    <property type="entry name" value="P-typ_ATPase_IB"/>
</dbReference>
<dbReference type="NCBIfam" id="TIGR00003">
    <property type="entry name" value="copper ion binding protein"/>
    <property type="match status" value="2"/>
</dbReference>
<dbReference type="SUPFAM" id="SSF56784">
    <property type="entry name" value="HAD-like"/>
    <property type="match status" value="1"/>
</dbReference>
<dbReference type="CDD" id="cd00371">
    <property type="entry name" value="HMA"/>
    <property type="match status" value="2"/>
</dbReference>
<dbReference type="PROSITE" id="PS01047">
    <property type="entry name" value="HMA_1"/>
    <property type="match status" value="1"/>
</dbReference>
<keyword evidence="17 18" id="KW-0472">Membrane</keyword>
<dbReference type="GO" id="GO:0055070">
    <property type="term" value="P:copper ion homeostasis"/>
    <property type="evidence" value="ECO:0007669"/>
    <property type="project" value="TreeGrafter"/>
</dbReference>
<feature type="domain" description="HMA" evidence="19">
    <location>
        <begin position="18"/>
        <end position="84"/>
    </location>
</feature>
<keyword evidence="5 18" id="KW-1003">Cell membrane</keyword>
<dbReference type="PROSITE" id="PS00154">
    <property type="entry name" value="ATPASE_E1_E2"/>
    <property type="match status" value="1"/>
</dbReference>
<evidence type="ECO:0000256" key="10">
    <source>
        <dbReference type="ARBA" id="ARBA00022796"/>
    </source>
</evidence>
<feature type="transmembrane region" description="Helical" evidence="18">
    <location>
        <begin position="199"/>
        <end position="217"/>
    </location>
</feature>
<keyword evidence="8" id="KW-0677">Repeat</keyword>
<evidence type="ECO:0000256" key="2">
    <source>
        <dbReference type="ARBA" id="ARBA00006024"/>
    </source>
</evidence>
<dbReference type="InterPro" id="IPR059000">
    <property type="entry name" value="ATPase_P-type_domA"/>
</dbReference>
<dbReference type="EC" id="7.2.2.8" evidence="3"/>
<dbReference type="Proteomes" id="UP000600449">
    <property type="component" value="Unassembled WGS sequence"/>
</dbReference>
<keyword evidence="15" id="KW-0186">Copper</keyword>
<keyword evidence="21" id="KW-1185">Reference proteome</keyword>
<dbReference type="SUPFAM" id="SSF81653">
    <property type="entry name" value="Calcium ATPase, transduction domain A"/>
    <property type="match status" value="1"/>
</dbReference>
<evidence type="ECO:0000256" key="5">
    <source>
        <dbReference type="ARBA" id="ARBA00022475"/>
    </source>
</evidence>
<dbReference type="EMBL" id="BMMF01000006">
    <property type="protein sequence ID" value="GGK35284.1"/>
    <property type="molecule type" value="Genomic_DNA"/>
</dbReference>
<feature type="transmembrane region" description="Helical" evidence="18">
    <location>
        <begin position="238"/>
        <end position="260"/>
    </location>
</feature>
<dbReference type="Gene3D" id="3.40.50.1000">
    <property type="entry name" value="HAD superfamily/HAD-like"/>
    <property type="match status" value="1"/>
</dbReference>
<proteinExistence type="inferred from homology"/>
<dbReference type="InterPro" id="IPR018303">
    <property type="entry name" value="ATPase_P-typ_P_site"/>
</dbReference>
<dbReference type="InterPro" id="IPR001757">
    <property type="entry name" value="P_typ_ATPase"/>
</dbReference>
<dbReference type="Pfam" id="PF00702">
    <property type="entry name" value="Hydrolase"/>
    <property type="match status" value="1"/>
</dbReference>
<keyword evidence="14 18" id="KW-1133">Transmembrane helix</keyword>
<dbReference type="Pfam" id="PF00122">
    <property type="entry name" value="E1-E2_ATPase"/>
    <property type="match status" value="1"/>
</dbReference>
<dbReference type="InterPro" id="IPR044492">
    <property type="entry name" value="P_typ_ATPase_HD_dom"/>
</dbReference>
<dbReference type="CDD" id="cd02094">
    <property type="entry name" value="P-type_ATPase_Cu-like"/>
    <property type="match status" value="1"/>
</dbReference>
<dbReference type="FunFam" id="2.70.150.10:FF:000020">
    <property type="entry name" value="Copper-exporting P-type ATPase A"/>
    <property type="match status" value="1"/>
</dbReference>
<organism evidence="20 21">
    <name type="scientific">Salinarimonas ramus</name>
    <dbReference type="NCBI Taxonomy" id="690164"/>
    <lineage>
        <taxon>Bacteria</taxon>
        <taxon>Pseudomonadati</taxon>
        <taxon>Pseudomonadota</taxon>
        <taxon>Alphaproteobacteria</taxon>
        <taxon>Hyphomicrobiales</taxon>
        <taxon>Salinarimonadaceae</taxon>
        <taxon>Salinarimonas</taxon>
    </lineage>
</organism>
<dbReference type="InterPro" id="IPR017969">
    <property type="entry name" value="Heavy-metal-associated_CS"/>
</dbReference>
<evidence type="ECO:0000256" key="8">
    <source>
        <dbReference type="ARBA" id="ARBA00022737"/>
    </source>
</evidence>
<evidence type="ECO:0000256" key="12">
    <source>
        <dbReference type="ARBA" id="ARBA00022842"/>
    </source>
</evidence>
<evidence type="ECO:0000313" key="21">
    <source>
        <dbReference type="Proteomes" id="UP000600449"/>
    </source>
</evidence>
<dbReference type="GO" id="GO:0140581">
    <property type="term" value="F:P-type monovalent copper transporter activity"/>
    <property type="evidence" value="ECO:0007669"/>
    <property type="project" value="UniProtKB-EC"/>
</dbReference>